<dbReference type="Pfam" id="PF14111">
    <property type="entry name" value="DUF4283"/>
    <property type="match status" value="1"/>
</dbReference>
<dbReference type="PANTHER" id="PTHR15272">
    <property type="entry name" value="CHROMATIN ASSEMBLY FACTOR 1 SUBUNIT A CAF-1 SUBUNIT A"/>
    <property type="match status" value="1"/>
</dbReference>
<feature type="domain" description="DUF4283" evidence="8">
    <location>
        <begin position="853"/>
        <end position="929"/>
    </location>
</feature>
<gene>
    <name evidence="10" type="ORF">HHK36_019975</name>
</gene>
<feature type="coiled-coil region" evidence="5">
    <location>
        <begin position="280"/>
        <end position="318"/>
    </location>
</feature>
<name>A0A834YSS8_TETSI</name>
<proteinExistence type="predicted"/>
<dbReference type="AlphaFoldDB" id="A0A834YSS8"/>
<keyword evidence="3" id="KW-0234">DNA repair</keyword>
<feature type="compositionally biased region" description="Acidic residues" evidence="6">
    <location>
        <begin position="531"/>
        <end position="540"/>
    </location>
</feature>
<organism evidence="10 11">
    <name type="scientific">Tetracentron sinense</name>
    <name type="common">Spur-leaf</name>
    <dbReference type="NCBI Taxonomy" id="13715"/>
    <lineage>
        <taxon>Eukaryota</taxon>
        <taxon>Viridiplantae</taxon>
        <taxon>Streptophyta</taxon>
        <taxon>Embryophyta</taxon>
        <taxon>Tracheophyta</taxon>
        <taxon>Spermatophyta</taxon>
        <taxon>Magnoliopsida</taxon>
        <taxon>Trochodendrales</taxon>
        <taxon>Trochodendraceae</taxon>
        <taxon>Tetracentron</taxon>
    </lineage>
</organism>
<dbReference type="GO" id="GO:0006281">
    <property type="term" value="P:DNA repair"/>
    <property type="evidence" value="ECO:0007669"/>
    <property type="project" value="UniProtKB-KW"/>
</dbReference>
<keyword evidence="4" id="KW-0539">Nucleus</keyword>
<comment type="subcellular location">
    <subcellularLocation>
        <location evidence="1">Nucleus</location>
    </subcellularLocation>
</comment>
<dbReference type="OrthoDB" id="440676at2759"/>
<dbReference type="InterPro" id="IPR022043">
    <property type="entry name" value="CAF1A_DD"/>
</dbReference>
<dbReference type="GO" id="GO:0033186">
    <property type="term" value="C:CAF-1 complex"/>
    <property type="evidence" value="ECO:0007669"/>
    <property type="project" value="TreeGrafter"/>
</dbReference>
<protein>
    <recommendedName>
        <fullName evidence="12">Chromatin assembly factor 1 subunit FAS1</fullName>
    </recommendedName>
</protein>
<dbReference type="GO" id="GO:0006334">
    <property type="term" value="P:nucleosome assembly"/>
    <property type="evidence" value="ECO:0007669"/>
    <property type="project" value="TreeGrafter"/>
</dbReference>
<evidence type="ECO:0000313" key="11">
    <source>
        <dbReference type="Proteomes" id="UP000655225"/>
    </source>
</evidence>
<evidence type="ECO:0000256" key="6">
    <source>
        <dbReference type="SAM" id="MobiDB-lite"/>
    </source>
</evidence>
<dbReference type="Pfam" id="PF12253">
    <property type="entry name" value="CAF1A_dimeriz"/>
    <property type="match status" value="1"/>
</dbReference>
<evidence type="ECO:0000259" key="7">
    <source>
        <dbReference type="Pfam" id="PF12253"/>
    </source>
</evidence>
<keyword evidence="2" id="KW-0227">DNA damage</keyword>
<evidence type="ECO:0000313" key="10">
    <source>
        <dbReference type="EMBL" id="KAF8393777.1"/>
    </source>
</evidence>
<accession>A0A834YSS8</accession>
<evidence type="ECO:0000256" key="1">
    <source>
        <dbReference type="ARBA" id="ARBA00004123"/>
    </source>
</evidence>
<feature type="region of interest" description="Disordered" evidence="6">
    <location>
        <begin position="531"/>
        <end position="577"/>
    </location>
</feature>
<dbReference type="InterPro" id="IPR025558">
    <property type="entry name" value="DUF4283"/>
</dbReference>
<feature type="region of interest" description="Disordered" evidence="6">
    <location>
        <begin position="350"/>
        <end position="376"/>
    </location>
</feature>
<dbReference type="Pfam" id="PF21796">
    <property type="entry name" value="Cac1_C"/>
    <property type="match status" value="1"/>
</dbReference>
<dbReference type="OMA" id="NENISPC"/>
<feature type="domain" description="Chromatin assembly factor 1 subunit A dimerization" evidence="7">
    <location>
        <begin position="489"/>
        <end position="555"/>
    </location>
</feature>
<dbReference type="GO" id="GO:0005634">
    <property type="term" value="C:nucleus"/>
    <property type="evidence" value="ECO:0007669"/>
    <property type="project" value="UniProtKB-SubCell"/>
</dbReference>
<evidence type="ECO:0008006" key="12">
    <source>
        <dbReference type="Google" id="ProtNLM"/>
    </source>
</evidence>
<dbReference type="PANTHER" id="PTHR15272:SF0">
    <property type="entry name" value="CHROMATIN ASSEMBLY FACTOR 1 SUBUNIT A"/>
    <property type="match status" value="1"/>
</dbReference>
<dbReference type="Proteomes" id="UP000655225">
    <property type="component" value="Unassembled WGS sequence"/>
</dbReference>
<evidence type="ECO:0000259" key="9">
    <source>
        <dbReference type="Pfam" id="PF21796"/>
    </source>
</evidence>
<feature type="compositionally biased region" description="Low complexity" evidence="6">
    <location>
        <begin position="360"/>
        <end position="369"/>
    </location>
</feature>
<evidence type="ECO:0000256" key="4">
    <source>
        <dbReference type="ARBA" id="ARBA00023242"/>
    </source>
</evidence>
<keyword evidence="5" id="KW-0175">Coiled coil</keyword>
<evidence type="ECO:0000256" key="5">
    <source>
        <dbReference type="SAM" id="Coils"/>
    </source>
</evidence>
<evidence type="ECO:0000259" key="8">
    <source>
        <dbReference type="Pfam" id="PF14111"/>
    </source>
</evidence>
<dbReference type="InterPro" id="IPR048800">
    <property type="entry name" value="Cac1-like_C"/>
</dbReference>
<evidence type="ECO:0000256" key="3">
    <source>
        <dbReference type="ARBA" id="ARBA00023204"/>
    </source>
</evidence>
<evidence type="ECO:0000256" key="2">
    <source>
        <dbReference type="ARBA" id="ARBA00022763"/>
    </source>
</evidence>
<reference evidence="10 11" key="1">
    <citation type="submission" date="2020-04" db="EMBL/GenBank/DDBJ databases">
        <title>Plant Genome Project.</title>
        <authorList>
            <person name="Zhang R.-G."/>
        </authorList>
    </citation>
    <scope>NUCLEOTIDE SEQUENCE [LARGE SCALE GENOMIC DNA]</scope>
    <source>
        <strain evidence="10">YNK0</strain>
        <tissue evidence="10">Leaf</tissue>
    </source>
</reference>
<keyword evidence="11" id="KW-1185">Reference proteome</keyword>
<dbReference type="EMBL" id="JABCRI010000014">
    <property type="protein sequence ID" value="KAF8393777.1"/>
    <property type="molecule type" value="Genomic_DNA"/>
</dbReference>
<comment type="caution">
    <text evidence="10">The sequence shown here is derived from an EMBL/GenBank/DDBJ whole genome shotgun (WGS) entry which is preliminary data.</text>
</comment>
<sequence length="1007" mass="113561">MSSVSVNFDLMKIAKIVENEIEMVFVGGLVSSPIVLASMADTVILDSLHVDGLKPSEMNGGNHGNGVRKLLKRKRASILENINTDERESRIDGLRHELDGLFRYFKEVSLQKVYLEGNDYCSSNSVIACLLEESDLPFSKLVEEIYEKLKTRDGITLVSVRSTVLFVGQRLMYGIANADADVLEDETESCLWCWETRELKLIPKTLRGVLNVRRICRKKIHERINAVSAMICSLQMPESQLSYRHDTMKALEKLGRVLNEADIRSLVEKMVQKNATDMAEKEVKLKEKELIKELEKNKRECEKEKKRLDRELQKEKLQSVQRSAAVREEAGIVVAVKGMGWRMIRQLRKRNNSTTRHDQSSAQATASDSPNKSSEEMHNAVTFSMDCALSMKDGLETDELRKSHLTSWHQLGHYILTNNSQHWGRRHKPKAILIKELRLTTNKGLFHGDELSLEKIVDGCEETVPDDRSCQSNADTSQCDVQKCNRTRQLLQFDKSHRPAFYGIWPKKSHVVGSRCPYKKDPDLDYDIDSDEEWEEEDPGESLSDCEKDGEEENLEEGSLRTDNEDGSEDGFLVPDGYLSENEGVQVDRMESDFVDDAESLPSCKQDLECEDFRLLFRQQKYLHNLTEQALRKNQPLIISNLMHEKATLLIFEDLSGTPKLEQMCLQALSMQVFPGGPPIEIVTDHETPDKDQEVCHPQSKGGTTAVVAVTVILDSDLPKIVSAIHSCPHSIGKVVESLQQKFPTVSKSQLRNKVRELSEFVDNRWQVKKDILDKLGLSISPGFMENPKVAAGGEGGSSKPLDPPPSYAAILGKAPSLTPSSSIPLKMPSSYKEEPAIFLSEEENSVLTKPHALSLVAKCSYGRPSLDDIKAHMKKSEGLRMGFTVGILDSRHLLFRFSLEDDYLMIWIKVVVYIKGFLFRFFKWTPSFISGVESSIVPIWVCFPNLPLHLFNESALLSIGSIFGKVLKINGATRSISRPSAARISMEIDLRKQNPDRFWLGLGTQG</sequence>
<feature type="domain" description="Chromatin assembly factor 1 subunit Cac1-like C-terminal" evidence="9">
    <location>
        <begin position="718"/>
        <end position="768"/>
    </location>
</feature>